<evidence type="ECO:0000256" key="1">
    <source>
        <dbReference type="ARBA" id="ARBA00004202"/>
    </source>
</evidence>
<dbReference type="CDD" id="cd03214">
    <property type="entry name" value="ABC_Iron-Siderophores_B12_Hemin"/>
    <property type="match status" value="1"/>
</dbReference>
<evidence type="ECO:0000256" key="4">
    <source>
        <dbReference type="ARBA" id="ARBA00022496"/>
    </source>
</evidence>
<dbReference type="InterPro" id="IPR003593">
    <property type="entry name" value="AAA+_ATPase"/>
</dbReference>
<evidence type="ECO:0000256" key="6">
    <source>
        <dbReference type="ARBA" id="ARBA00022840"/>
    </source>
</evidence>
<name>A0AB39TEY1_9ACTN</name>
<dbReference type="AlphaFoldDB" id="A0AB39TEY1"/>
<dbReference type="SUPFAM" id="SSF52540">
    <property type="entry name" value="P-loop containing nucleoside triphosphate hydrolases"/>
    <property type="match status" value="1"/>
</dbReference>
<dbReference type="GO" id="GO:0005524">
    <property type="term" value="F:ATP binding"/>
    <property type="evidence" value="ECO:0007669"/>
    <property type="project" value="UniProtKB-KW"/>
</dbReference>
<dbReference type="Pfam" id="PF00005">
    <property type="entry name" value="ABC_tran"/>
    <property type="match status" value="1"/>
</dbReference>
<reference evidence="11" key="1">
    <citation type="submission" date="2024-07" db="EMBL/GenBank/DDBJ databases">
        <authorList>
            <person name="Yu S.T."/>
        </authorList>
    </citation>
    <scope>NUCLEOTIDE SEQUENCE</scope>
    <source>
        <strain evidence="11">Y1</strain>
    </source>
</reference>
<evidence type="ECO:0000256" key="8">
    <source>
        <dbReference type="ARBA" id="ARBA00023065"/>
    </source>
</evidence>
<dbReference type="GO" id="GO:0005886">
    <property type="term" value="C:plasma membrane"/>
    <property type="evidence" value="ECO:0007669"/>
    <property type="project" value="UniProtKB-SubCell"/>
</dbReference>
<dbReference type="GO" id="GO:0006826">
    <property type="term" value="P:iron ion transport"/>
    <property type="evidence" value="ECO:0007669"/>
    <property type="project" value="UniProtKB-KW"/>
</dbReference>
<accession>A0AB39TEY1</accession>
<evidence type="ECO:0000256" key="2">
    <source>
        <dbReference type="ARBA" id="ARBA00022448"/>
    </source>
</evidence>
<dbReference type="RefSeq" id="WP_045704379.1">
    <property type="nucleotide sequence ID" value="NZ_CP163445.1"/>
</dbReference>
<keyword evidence="5" id="KW-0547">Nucleotide-binding</keyword>
<dbReference type="Gene3D" id="3.40.50.300">
    <property type="entry name" value="P-loop containing nucleotide triphosphate hydrolases"/>
    <property type="match status" value="1"/>
</dbReference>
<dbReference type="InterPro" id="IPR051535">
    <property type="entry name" value="Siderophore_ABC-ATPase"/>
</dbReference>
<keyword evidence="8" id="KW-0406">Ion transport</keyword>
<keyword evidence="9" id="KW-0472">Membrane</keyword>
<feature type="domain" description="ABC transporter" evidence="10">
    <location>
        <begin position="3"/>
        <end position="239"/>
    </location>
</feature>
<dbReference type="InterPro" id="IPR003439">
    <property type="entry name" value="ABC_transporter-like_ATP-bd"/>
</dbReference>
<dbReference type="FunFam" id="3.40.50.300:FF:000134">
    <property type="entry name" value="Iron-enterobactin ABC transporter ATP-binding protein"/>
    <property type="match status" value="1"/>
</dbReference>
<proteinExistence type="predicted"/>
<protein>
    <submittedName>
        <fullName evidence="11">ABC transporter ATP-binding protein</fullName>
    </submittedName>
</protein>
<comment type="subcellular location">
    <subcellularLocation>
        <location evidence="1">Cell membrane</location>
        <topology evidence="1">Peripheral membrane protein</topology>
    </subcellularLocation>
</comment>
<evidence type="ECO:0000256" key="3">
    <source>
        <dbReference type="ARBA" id="ARBA00022475"/>
    </source>
</evidence>
<dbReference type="PROSITE" id="PS50893">
    <property type="entry name" value="ABC_TRANSPORTER_2"/>
    <property type="match status" value="1"/>
</dbReference>
<sequence length="285" mass="29490">MELTIQGLGAGYGPGRPVLGGVDLTVPAGQVVAVVGPNGCGKSTLLRAAARLHRPDAGRVLVGGEDLWRLRPRQAAHRVALLPQSPQAPEAVTVEGLVRYGRHPHQGLFRQWSPDDERLTAEALRATGVQELAGRRLDRLSGGQRQRCWLAMVLAQDAPVVLLDEPTSALDLGHAVEVLELVRQVAAGGRTVVMVLHDLAAAARYADLVVALRDGAVVACGPPREVVDAALVRALYDIDSHVLAAPGDGAPVIVPRAPAVVPLAPAVLPLAPAVVPGAPAASAGG</sequence>
<keyword evidence="2" id="KW-0813">Transport</keyword>
<organism evidence="11">
    <name type="scientific">Streptomyces sp. Y1</name>
    <dbReference type="NCBI Taxonomy" id="3238634"/>
    <lineage>
        <taxon>Bacteria</taxon>
        <taxon>Bacillati</taxon>
        <taxon>Actinomycetota</taxon>
        <taxon>Actinomycetes</taxon>
        <taxon>Kitasatosporales</taxon>
        <taxon>Streptomycetaceae</taxon>
        <taxon>Streptomyces</taxon>
    </lineage>
</organism>
<dbReference type="PANTHER" id="PTHR42771:SF2">
    <property type="entry name" value="IRON(3+)-HYDROXAMATE IMPORT ATP-BINDING PROTEIN FHUC"/>
    <property type="match status" value="1"/>
</dbReference>
<dbReference type="GO" id="GO:0016887">
    <property type="term" value="F:ATP hydrolysis activity"/>
    <property type="evidence" value="ECO:0007669"/>
    <property type="project" value="InterPro"/>
</dbReference>
<keyword evidence="3" id="KW-1003">Cell membrane</keyword>
<keyword evidence="7" id="KW-0408">Iron</keyword>
<evidence type="ECO:0000259" key="10">
    <source>
        <dbReference type="PROSITE" id="PS50893"/>
    </source>
</evidence>
<evidence type="ECO:0000256" key="9">
    <source>
        <dbReference type="ARBA" id="ARBA00023136"/>
    </source>
</evidence>
<evidence type="ECO:0000256" key="7">
    <source>
        <dbReference type="ARBA" id="ARBA00023004"/>
    </source>
</evidence>
<evidence type="ECO:0000256" key="5">
    <source>
        <dbReference type="ARBA" id="ARBA00022741"/>
    </source>
</evidence>
<dbReference type="SMART" id="SM00382">
    <property type="entry name" value="AAA"/>
    <property type="match status" value="1"/>
</dbReference>
<keyword evidence="4" id="KW-0410">Iron transport</keyword>
<dbReference type="InterPro" id="IPR027417">
    <property type="entry name" value="P-loop_NTPase"/>
</dbReference>
<evidence type="ECO:0000313" key="11">
    <source>
        <dbReference type="EMBL" id="XDQ78130.1"/>
    </source>
</evidence>
<gene>
    <name evidence="11" type="ORF">AB2U05_06405</name>
</gene>
<dbReference type="PANTHER" id="PTHR42771">
    <property type="entry name" value="IRON(3+)-HYDROXAMATE IMPORT ATP-BINDING PROTEIN FHUC"/>
    <property type="match status" value="1"/>
</dbReference>
<keyword evidence="6 11" id="KW-0067">ATP-binding</keyword>
<dbReference type="EMBL" id="CP163445">
    <property type="protein sequence ID" value="XDQ78130.1"/>
    <property type="molecule type" value="Genomic_DNA"/>
</dbReference>